<dbReference type="Proteomes" id="UP000266975">
    <property type="component" value="Unassembled WGS sequence"/>
</dbReference>
<accession>A0A3M8KAL6</accession>
<proteinExistence type="predicted"/>
<dbReference type="Pfam" id="PF01810">
    <property type="entry name" value="LysE"/>
    <property type="match status" value="1"/>
</dbReference>
<sequence length="263" mass="27481">MVDSVIFGELMMSDEAKSQQFTESPKAGTISPTSMKGHGMDTTTLLSFWAVSLLLIITPGPDWAFVTGFAFRRRPLTYPLAGIALGYLGLTVVVAAGLGALVSKHPALLTGVTVLGVLVLLRIGWSMLSAARRGPVTVEVPETREPEANGGAVALKTRPVVEKRSAIVLKGAAVSGLNPKGMMLFIALLPQFVVPTAQLPISAQMIAMGLVFIASATTFYALLGMFAGRVLAGSERASRLLTGVAGAAMMAVAGAMLVQHFII</sequence>
<dbReference type="EMBL" id="PTJO01000001">
    <property type="protein sequence ID" value="RNE49835.1"/>
    <property type="molecule type" value="Genomic_DNA"/>
</dbReference>
<dbReference type="PANTHER" id="PTHR30086:SF20">
    <property type="entry name" value="ARGININE EXPORTER PROTEIN ARGO-RELATED"/>
    <property type="match status" value="1"/>
</dbReference>
<organism evidence="7 8">
    <name type="scientific">Corynebacterium alimapuense</name>
    <dbReference type="NCBI Taxonomy" id="1576874"/>
    <lineage>
        <taxon>Bacteria</taxon>
        <taxon>Bacillati</taxon>
        <taxon>Actinomycetota</taxon>
        <taxon>Actinomycetes</taxon>
        <taxon>Mycobacteriales</taxon>
        <taxon>Corynebacteriaceae</taxon>
        <taxon>Corynebacterium</taxon>
    </lineage>
</organism>
<keyword evidence="3 6" id="KW-0812">Transmembrane</keyword>
<gene>
    <name evidence="7" type="ORF">C5L39_00190</name>
</gene>
<keyword evidence="5 6" id="KW-0472">Membrane</keyword>
<comment type="caution">
    <text evidence="7">The sequence shown here is derived from an EMBL/GenBank/DDBJ whole genome shotgun (WGS) entry which is preliminary data.</text>
</comment>
<dbReference type="GO" id="GO:0015171">
    <property type="term" value="F:amino acid transmembrane transporter activity"/>
    <property type="evidence" value="ECO:0007669"/>
    <property type="project" value="TreeGrafter"/>
</dbReference>
<evidence type="ECO:0000256" key="6">
    <source>
        <dbReference type="SAM" id="Phobius"/>
    </source>
</evidence>
<feature type="transmembrane region" description="Helical" evidence="6">
    <location>
        <begin position="240"/>
        <end position="262"/>
    </location>
</feature>
<dbReference type="PANTHER" id="PTHR30086">
    <property type="entry name" value="ARGININE EXPORTER PROTEIN ARGO"/>
    <property type="match status" value="1"/>
</dbReference>
<feature type="transmembrane region" description="Helical" evidence="6">
    <location>
        <begin position="107"/>
        <end position="125"/>
    </location>
</feature>
<dbReference type="AlphaFoldDB" id="A0A3M8KAL6"/>
<feature type="transmembrane region" description="Helical" evidence="6">
    <location>
        <begin position="167"/>
        <end position="189"/>
    </location>
</feature>
<evidence type="ECO:0000256" key="3">
    <source>
        <dbReference type="ARBA" id="ARBA00022692"/>
    </source>
</evidence>
<name>A0A3M8KAL6_9CORY</name>
<evidence type="ECO:0000256" key="5">
    <source>
        <dbReference type="ARBA" id="ARBA00023136"/>
    </source>
</evidence>
<protein>
    <submittedName>
        <fullName evidence="7">Lysine transporter LysE</fullName>
    </submittedName>
</protein>
<feature type="transmembrane region" description="Helical" evidence="6">
    <location>
        <begin position="46"/>
        <end position="66"/>
    </location>
</feature>
<evidence type="ECO:0000256" key="1">
    <source>
        <dbReference type="ARBA" id="ARBA00004651"/>
    </source>
</evidence>
<evidence type="ECO:0000313" key="7">
    <source>
        <dbReference type="EMBL" id="RNE49835.1"/>
    </source>
</evidence>
<dbReference type="InterPro" id="IPR001123">
    <property type="entry name" value="LeuE-type"/>
</dbReference>
<dbReference type="GO" id="GO:0005886">
    <property type="term" value="C:plasma membrane"/>
    <property type="evidence" value="ECO:0007669"/>
    <property type="project" value="UniProtKB-SubCell"/>
</dbReference>
<keyword evidence="2" id="KW-1003">Cell membrane</keyword>
<keyword evidence="8" id="KW-1185">Reference proteome</keyword>
<keyword evidence="4 6" id="KW-1133">Transmembrane helix</keyword>
<feature type="transmembrane region" description="Helical" evidence="6">
    <location>
        <begin position="201"/>
        <end position="228"/>
    </location>
</feature>
<evidence type="ECO:0000256" key="4">
    <source>
        <dbReference type="ARBA" id="ARBA00022989"/>
    </source>
</evidence>
<feature type="transmembrane region" description="Helical" evidence="6">
    <location>
        <begin position="78"/>
        <end position="101"/>
    </location>
</feature>
<evidence type="ECO:0000313" key="8">
    <source>
        <dbReference type="Proteomes" id="UP000266975"/>
    </source>
</evidence>
<comment type="subcellular location">
    <subcellularLocation>
        <location evidence="1">Cell membrane</location>
        <topology evidence="1">Multi-pass membrane protein</topology>
    </subcellularLocation>
</comment>
<evidence type="ECO:0000256" key="2">
    <source>
        <dbReference type="ARBA" id="ARBA00022475"/>
    </source>
</evidence>
<reference evidence="7 8" key="1">
    <citation type="submission" date="2018-02" db="EMBL/GenBank/DDBJ databases">
        <title>Corynebacterium alimpuense sp. nov., a marine obligate actinomycete isolated from sediments of Valparaiso bay, Chile.</title>
        <authorList>
            <person name="Claverias F."/>
            <person name="Gonzales-Siles L."/>
            <person name="Salva-Serra F."/>
            <person name="Inganaes E."/>
            <person name="Molin K."/>
            <person name="Cumsille A."/>
            <person name="Undabarrena A."/>
            <person name="Couve E."/>
            <person name="Moore E.R.B."/>
            <person name="Gomila M."/>
            <person name="Camara B."/>
        </authorList>
    </citation>
    <scope>NUCLEOTIDE SEQUENCE [LARGE SCALE GENOMIC DNA]</scope>
    <source>
        <strain evidence="7 8">CCUG 69366</strain>
    </source>
</reference>